<dbReference type="Proteomes" id="UP000801428">
    <property type="component" value="Unassembled WGS sequence"/>
</dbReference>
<organism evidence="1 2">
    <name type="scientific">Curvularia kusanoi</name>
    <name type="common">Cochliobolus kusanoi</name>
    <dbReference type="NCBI Taxonomy" id="90978"/>
    <lineage>
        <taxon>Eukaryota</taxon>
        <taxon>Fungi</taxon>
        <taxon>Dikarya</taxon>
        <taxon>Ascomycota</taxon>
        <taxon>Pezizomycotina</taxon>
        <taxon>Dothideomycetes</taxon>
        <taxon>Pleosporomycetidae</taxon>
        <taxon>Pleosporales</taxon>
        <taxon>Pleosporineae</taxon>
        <taxon>Pleosporaceae</taxon>
        <taxon>Curvularia</taxon>
    </lineage>
</organism>
<sequence>MSKALPALGDLVAATEALLPTGTPTRIQDAIDKIEREATAKGLGRAPWLTIVTATTMTRGTPASIAALSQHILTNIPPSEAVGAMEFIREVGMSCMVMNGTPRTAVMLNALRESLPHSISTSLSKSTTRHIDEHNIASVQARGRMLWEQIHGRFSDKLEQKFSEAHPDLPIIAIGTMYGNLLINGRVTTSIGSMACLQSQVGFAAQVFDHVCGLKNAWKDGSWRSEPNLGSEEGIKWLLSDGGSLWILEKVDELVEAIVQDERVGLAQYRPKL</sequence>
<evidence type="ECO:0000313" key="1">
    <source>
        <dbReference type="EMBL" id="KAF3007566.1"/>
    </source>
</evidence>
<dbReference type="OrthoDB" id="5392202at2759"/>
<dbReference type="AlphaFoldDB" id="A0A9P4TKW6"/>
<name>A0A9P4TKW6_CURKU</name>
<reference evidence="1" key="1">
    <citation type="submission" date="2019-04" db="EMBL/GenBank/DDBJ databases">
        <title>Sequencing of skin fungus with MAO and IRED activity.</title>
        <authorList>
            <person name="Marsaioli A.J."/>
            <person name="Bonatto J.M.C."/>
            <person name="Reis Junior O."/>
        </authorList>
    </citation>
    <scope>NUCLEOTIDE SEQUENCE</scope>
    <source>
        <strain evidence="1">30M1</strain>
    </source>
</reference>
<keyword evidence="2" id="KW-1185">Reference proteome</keyword>
<gene>
    <name evidence="1" type="ORF">E8E13_007170</name>
</gene>
<dbReference type="PANTHER" id="PTHR28180:SF2">
    <property type="entry name" value="PEROXISOMAL PROTEIN 2"/>
    <property type="match status" value="1"/>
</dbReference>
<proteinExistence type="predicted"/>
<evidence type="ECO:0000313" key="2">
    <source>
        <dbReference type="Proteomes" id="UP000801428"/>
    </source>
</evidence>
<comment type="caution">
    <text evidence="1">The sequence shown here is derived from an EMBL/GenBank/DDBJ whole genome shotgun (WGS) entry which is preliminary data.</text>
</comment>
<dbReference type="InterPro" id="IPR052999">
    <property type="entry name" value="PTS1_Protein"/>
</dbReference>
<dbReference type="InterPro" id="IPR029032">
    <property type="entry name" value="AhpD-like"/>
</dbReference>
<dbReference type="EMBL" id="SWKU01000004">
    <property type="protein sequence ID" value="KAF3007566.1"/>
    <property type="molecule type" value="Genomic_DNA"/>
</dbReference>
<accession>A0A9P4TKW6</accession>
<dbReference type="PANTHER" id="PTHR28180">
    <property type="entry name" value="CONSERVED MITOCHONDRIAL PROTEIN-RELATED"/>
    <property type="match status" value="1"/>
</dbReference>
<protein>
    <submittedName>
        <fullName evidence="1">Uncharacterized protein</fullName>
    </submittedName>
</protein>
<dbReference type="Gene3D" id="1.20.1290.10">
    <property type="entry name" value="AhpD-like"/>
    <property type="match status" value="1"/>
</dbReference>